<dbReference type="Proteomes" id="UP000465360">
    <property type="component" value="Unassembled WGS sequence"/>
</dbReference>
<keyword evidence="2" id="KW-1185">Reference proteome</keyword>
<evidence type="ECO:0000313" key="1">
    <source>
        <dbReference type="EMBL" id="GFG92301.1"/>
    </source>
</evidence>
<evidence type="ECO:0000313" key="2">
    <source>
        <dbReference type="Proteomes" id="UP000465360"/>
    </source>
</evidence>
<dbReference type="AlphaFoldDB" id="A0A7I9YUD4"/>
<gene>
    <name evidence="1" type="ORF">MBOU_43430</name>
</gene>
<accession>A0A7I9YUD4</accession>
<organism evidence="1 2">
    <name type="scientific">Mycobacterium bourgelatii</name>
    <dbReference type="NCBI Taxonomy" id="1273442"/>
    <lineage>
        <taxon>Bacteria</taxon>
        <taxon>Bacillati</taxon>
        <taxon>Actinomycetota</taxon>
        <taxon>Actinomycetes</taxon>
        <taxon>Mycobacteriales</taxon>
        <taxon>Mycobacteriaceae</taxon>
        <taxon>Mycobacterium</taxon>
    </lineage>
</organism>
<dbReference type="EMBL" id="BLKZ01000001">
    <property type="protein sequence ID" value="GFG92301.1"/>
    <property type="molecule type" value="Genomic_DNA"/>
</dbReference>
<reference evidence="1 2" key="1">
    <citation type="journal article" date="2019" name="Emerg. Microbes Infect.">
        <title>Comprehensive subspecies identification of 175 nontuberculous mycobacteria species based on 7547 genomic profiles.</title>
        <authorList>
            <person name="Matsumoto Y."/>
            <person name="Kinjo T."/>
            <person name="Motooka D."/>
            <person name="Nabeya D."/>
            <person name="Jung N."/>
            <person name="Uechi K."/>
            <person name="Horii T."/>
            <person name="Iida T."/>
            <person name="Fujita J."/>
            <person name="Nakamura S."/>
        </authorList>
    </citation>
    <scope>NUCLEOTIDE SEQUENCE [LARGE SCALE GENOMIC DNA]</scope>
    <source>
        <strain evidence="1 2">JCM 30725</strain>
    </source>
</reference>
<protein>
    <submittedName>
        <fullName evidence="1">Uncharacterized protein</fullName>
    </submittedName>
</protein>
<comment type="caution">
    <text evidence="1">The sequence shown here is derived from an EMBL/GenBank/DDBJ whole genome shotgun (WGS) entry which is preliminary data.</text>
</comment>
<sequence>MDIDHPLSIDLLGDDGRRYQLRFRGEVSGAGQLVGVIVKDRSERANVLELSRPGVYFHDVAPVLYGLEKSVYLTNHTIDLSAFCRCIDDAGLGHRPEGLLGGMPCGTDDGVLSAATRVIGPNEAADERPVELLRPRLSWKNKSRQCDPAIDRWWIARRYRRMQEAMGRK</sequence>
<name>A0A7I9YUD4_MYCBU</name>
<proteinExistence type="predicted"/>